<feature type="transmembrane region" description="Helical" evidence="1">
    <location>
        <begin position="83"/>
        <end position="103"/>
    </location>
</feature>
<keyword evidence="1" id="KW-0812">Transmembrane</keyword>
<dbReference type="Pfam" id="PF16344">
    <property type="entry name" value="FecR_C"/>
    <property type="match status" value="1"/>
</dbReference>
<evidence type="ECO:0000313" key="4">
    <source>
        <dbReference type="EMBL" id="MFC0320650.1"/>
    </source>
</evidence>
<dbReference type="Gene3D" id="3.55.50.30">
    <property type="match status" value="1"/>
</dbReference>
<feature type="domain" description="FecR protein" evidence="2">
    <location>
        <begin position="120"/>
        <end position="209"/>
    </location>
</feature>
<reference evidence="4 5" key="1">
    <citation type="submission" date="2024-09" db="EMBL/GenBank/DDBJ databases">
        <authorList>
            <person name="Sun Q."/>
            <person name="Mori K."/>
        </authorList>
    </citation>
    <scope>NUCLEOTIDE SEQUENCE [LARGE SCALE GENOMIC DNA]</scope>
    <source>
        <strain evidence="4 5">CCM 7765</strain>
    </source>
</reference>
<keyword evidence="1" id="KW-0472">Membrane</keyword>
<evidence type="ECO:0000313" key="5">
    <source>
        <dbReference type="Proteomes" id="UP001589774"/>
    </source>
</evidence>
<feature type="domain" description="Protein FecR C-terminal" evidence="3">
    <location>
        <begin position="254"/>
        <end position="323"/>
    </location>
</feature>
<protein>
    <submittedName>
        <fullName evidence="4">FecR family protein</fullName>
    </submittedName>
</protein>
<name>A0ABV6HRE4_9SPHI</name>
<comment type="caution">
    <text evidence="4">The sequence shown here is derived from an EMBL/GenBank/DDBJ whole genome shotgun (WGS) entry which is preliminary data.</text>
</comment>
<dbReference type="PIRSF" id="PIRSF018266">
    <property type="entry name" value="FecR"/>
    <property type="match status" value="1"/>
</dbReference>
<dbReference type="Proteomes" id="UP001589774">
    <property type="component" value="Unassembled WGS sequence"/>
</dbReference>
<accession>A0ABV6HRE4</accession>
<organism evidence="4 5">
    <name type="scientific">Olivibacter oleidegradans</name>
    <dbReference type="NCBI Taxonomy" id="760123"/>
    <lineage>
        <taxon>Bacteria</taxon>
        <taxon>Pseudomonadati</taxon>
        <taxon>Bacteroidota</taxon>
        <taxon>Sphingobacteriia</taxon>
        <taxon>Sphingobacteriales</taxon>
        <taxon>Sphingobacteriaceae</taxon>
        <taxon>Olivibacter</taxon>
    </lineage>
</organism>
<dbReference type="InterPro" id="IPR006860">
    <property type="entry name" value="FecR"/>
</dbReference>
<dbReference type="EMBL" id="JBHLWO010000002">
    <property type="protein sequence ID" value="MFC0320650.1"/>
    <property type="molecule type" value="Genomic_DNA"/>
</dbReference>
<dbReference type="Gene3D" id="2.60.120.1440">
    <property type="match status" value="1"/>
</dbReference>
<dbReference type="PANTHER" id="PTHR30273">
    <property type="entry name" value="PERIPLASMIC SIGNAL SENSOR AND SIGMA FACTOR ACTIVATOR FECR-RELATED"/>
    <property type="match status" value="1"/>
</dbReference>
<keyword evidence="1" id="KW-1133">Transmembrane helix</keyword>
<evidence type="ECO:0000256" key="1">
    <source>
        <dbReference type="SAM" id="Phobius"/>
    </source>
</evidence>
<dbReference type="PANTHER" id="PTHR30273:SF2">
    <property type="entry name" value="PROTEIN FECR"/>
    <property type="match status" value="1"/>
</dbReference>
<dbReference type="RefSeq" id="WP_149106076.1">
    <property type="nucleotide sequence ID" value="NZ_JBHLWO010000002.1"/>
</dbReference>
<sequence length="324" mass="36927">MKETPYELFEQYLQNTLDTEAERAFYEWVNASNENKQLFFEFKFWKEAGNESKEIDIEASWQRLLAKQDPAPARTGSFLNYSFLKYAAAVALVIVGTLLYLLIFSNKDNTPATLYITGNTTKADQLVLPDGTNVMLGPNSTFSLAPAFNDKQRVVYLKGEALFNVSQNKEKAFIVKTALQDIQVLGTKFNVQAYPNDLYYTTTLLEGAVSMTTKGLREKAILKPNQQLIYNRKSNSQKVQVVDANRYASWVEGYYYFADQTLNEILSRLSHIYGFSFQIENPALATKKFTGTFRKEQSIDDILAIIKISIPITYTFTNNNIIIK</sequence>
<gene>
    <name evidence="4" type="ORF">ACFFI0_20160</name>
</gene>
<dbReference type="Pfam" id="PF04773">
    <property type="entry name" value="FecR"/>
    <property type="match status" value="1"/>
</dbReference>
<dbReference type="InterPro" id="IPR012373">
    <property type="entry name" value="Ferrdict_sens_TM"/>
</dbReference>
<dbReference type="InterPro" id="IPR032508">
    <property type="entry name" value="FecR_C"/>
</dbReference>
<proteinExistence type="predicted"/>
<evidence type="ECO:0000259" key="3">
    <source>
        <dbReference type="Pfam" id="PF16344"/>
    </source>
</evidence>
<evidence type="ECO:0000259" key="2">
    <source>
        <dbReference type="Pfam" id="PF04773"/>
    </source>
</evidence>
<keyword evidence="5" id="KW-1185">Reference proteome</keyword>